<protein>
    <submittedName>
        <fullName evidence="2">Uncharacterized protein</fullName>
    </submittedName>
</protein>
<dbReference type="AlphaFoldDB" id="A0A1M2VCC6"/>
<keyword evidence="1" id="KW-0472">Membrane</keyword>
<evidence type="ECO:0000256" key="1">
    <source>
        <dbReference type="SAM" id="Phobius"/>
    </source>
</evidence>
<reference evidence="2 3" key="1">
    <citation type="submission" date="2016-10" db="EMBL/GenBank/DDBJ databases">
        <title>Genome sequence of the basidiomycete white-rot fungus Trametes pubescens.</title>
        <authorList>
            <person name="Makela M.R."/>
            <person name="Granchi Z."/>
            <person name="Peng M."/>
            <person name="De Vries R.P."/>
            <person name="Grigoriev I."/>
            <person name="Riley R."/>
            <person name="Hilden K."/>
        </authorList>
    </citation>
    <scope>NUCLEOTIDE SEQUENCE [LARGE SCALE GENOMIC DNA]</scope>
    <source>
        <strain evidence="2 3">FBCC735</strain>
    </source>
</reference>
<dbReference type="Proteomes" id="UP000184267">
    <property type="component" value="Unassembled WGS sequence"/>
</dbReference>
<keyword evidence="1" id="KW-0812">Transmembrane</keyword>
<organism evidence="2 3">
    <name type="scientific">Trametes pubescens</name>
    <name type="common">White-rot fungus</name>
    <dbReference type="NCBI Taxonomy" id="154538"/>
    <lineage>
        <taxon>Eukaryota</taxon>
        <taxon>Fungi</taxon>
        <taxon>Dikarya</taxon>
        <taxon>Basidiomycota</taxon>
        <taxon>Agaricomycotina</taxon>
        <taxon>Agaricomycetes</taxon>
        <taxon>Polyporales</taxon>
        <taxon>Polyporaceae</taxon>
        <taxon>Trametes</taxon>
    </lineage>
</organism>
<accession>A0A1M2VCC6</accession>
<feature type="transmembrane region" description="Helical" evidence="1">
    <location>
        <begin position="41"/>
        <end position="61"/>
    </location>
</feature>
<dbReference type="EMBL" id="MNAD01001480">
    <property type="protein sequence ID" value="OJT05205.1"/>
    <property type="molecule type" value="Genomic_DNA"/>
</dbReference>
<gene>
    <name evidence="2" type="ORF">TRAPUB_4030</name>
</gene>
<evidence type="ECO:0000313" key="2">
    <source>
        <dbReference type="EMBL" id="OJT05205.1"/>
    </source>
</evidence>
<comment type="caution">
    <text evidence="2">The sequence shown here is derived from an EMBL/GenBank/DDBJ whole genome shotgun (WGS) entry which is preliminary data.</text>
</comment>
<evidence type="ECO:0000313" key="3">
    <source>
        <dbReference type="Proteomes" id="UP000184267"/>
    </source>
</evidence>
<name>A0A1M2VCC6_TRAPU</name>
<keyword evidence="3" id="KW-1185">Reference proteome</keyword>
<keyword evidence="1" id="KW-1133">Transmembrane helix</keyword>
<dbReference type="OrthoDB" id="3133286at2759"/>
<proteinExistence type="predicted"/>
<sequence>MDERDDGEEERCVARSSARASPLRLCQFSFAERALAQASEALILDPLILLAVIISLALYPLKQAQYPIHVKDVDLVVLTERYDQERLKQMLVRSDSNVYLVNSRNIHATYKVLWYRFPDSYIGKHCKVDILVPGVMNIPNVPPERLVSNASHHLPLMPLIPYLLLKLQA</sequence>